<dbReference type="InterPro" id="IPR036393">
    <property type="entry name" value="AceGlu_kinase-like_sf"/>
</dbReference>
<dbReference type="PANTHER" id="PTHR21499:SF3">
    <property type="entry name" value="ASPARTOKINASE"/>
    <property type="match status" value="1"/>
</dbReference>
<dbReference type="InterPro" id="IPR018042">
    <property type="entry name" value="Aspartate_kinase_CS"/>
</dbReference>
<evidence type="ECO:0000256" key="11">
    <source>
        <dbReference type="ARBA" id="ARBA00022777"/>
    </source>
</evidence>
<keyword evidence="21" id="KW-1185">Reference proteome</keyword>
<evidence type="ECO:0000256" key="7">
    <source>
        <dbReference type="ARBA" id="ARBA00016273"/>
    </source>
</evidence>
<comment type="pathway">
    <text evidence="3 17">Amino-acid biosynthesis; L-methionine biosynthesis via de novo pathway; L-homoserine from L-aspartate: step 1/3.</text>
</comment>
<comment type="caution">
    <text evidence="20">The sequence shown here is derived from an EMBL/GenBank/DDBJ whole genome shotgun (WGS) entry which is preliminary data.</text>
</comment>
<evidence type="ECO:0000256" key="4">
    <source>
        <dbReference type="ARBA" id="ARBA00005139"/>
    </source>
</evidence>
<organism evidence="20 21">
    <name type="scientific">Streptomonospora halophila</name>
    <dbReference type="NCBI Taxonomy" id="427369"/>
    <lineage>
        <taxon>Bacteria</taxon>
        <taxon>Bacillati</taxon>
        <taxon>Actinomycetota</taxon>
        <taxon>Actinomycetes</taxon>
        <taxon>Streptosporangiales</taxon>
        <taxon>Nocardiopsidaceae</taxon>
        <taxon>Streptomonospora</taxon>
    </lineage>
</organism>
<evidence type="ECO:0000259" key="18">
    <source>
        <dbReference type="Pfam" id="PF00696"/>
    </source>
</evidence>
<keyword evidence="12" id="KW-0067">ATP-binding</keyword>
<evidence type="ECO:0000256" key="13">
    <source>
        <dbReference type="ARBA" id="ARBA00022915"/>
    </source>
</evidence>
<keyword evidence="11 16" id="KW-0418">Kinase</keyword>
<evidence type="ECO:0000256" key="2">
    <source>
        <dbReference type="ARBA" id="ARBA00004766"/>
    </source>
</evidence>
<keyword evidence="10" id="KW-0547">Nucleotide-binding</keyword>
<keyword evidence="8 17" id="KW-0028">Amino-acid biosynthesis</keyword>
<evidence type="ECO:0000256" key="8">
    <source>
        <dbReference type="ARBA" id="ARBA00022605"/>
    </source>
</evidence>
<gene>
    <name evidence="20" type="ORF">GCM10023224_34300</name>
</gene>
<evidence type="ECO:0000256" key="5">
    <source>
        <dbReference type="ARBA" id="ARBA00010122"/>
    </source>
</evidence>
<evidence type="ECO:0000259" key="19">
    <source>
        <dbReference type="Pfam" id="PF22468"/>
    </source>
</evidence>
<dbReference type="Pfam" id="PF00696">
    <property type="entry name" value="AA_kinase"/>
    <property type="match status" value="1"/>
</dbReference>
<dbReference type="Gene3D" id="3.30.2130.10">
    <property type="entry name" value="VC0802-like"/>
    <property type="match status" value="1"/>
</dbReference>
<sequence>MDGRNRSGGAPAGAVVHKYGGSSLASLEDVRRVAERVRDRHHAEGPLVVVVSARGGTTDDLLRTARELGTAHGCREVDQLLATGENASAATLALALHRLGVPAVSLSGPQAGITVEGRHGEGMIDAFSPVRVRDHLDGGATVVVAGFQGEGRGGDVQTLGRGGSDTTAVALTAALDAPLCEIRTDVDGVYTADPRIVPDAHILAHVPGEVMAEMAYAGSRVLHSRSVELAAARGVAIRVRHASGRGPGSLVGGTPATDAPPVAALAHDPDTARLLIRGGSGTAALASDLLRLFAERSVRVDLVGHTLPSQDRLRLGCTLRTEDLPEIIPALRSRLAAAGAELAVDEHVGKVSLVADSTHNMPGLAATALRALREAGIPVSWVSASPLRASAVVPRERTADAVRLLHDLLGLARSGEPATSLAPV</sequence>
<comment type="catalytic activity">
    <reaction evidence="15 16">
        <text>L-aspartate + ATP = 4-phospho-L-aspartate + ADP</text>
        <dbReference type="Rhea" id="RHEA:23776"/>
        <dbReference type="ChEBI" id="CHEBI:29991"/>
        <dbReference type="ChEBI" id="CHEBI:30616"/>
        <dbReference type="ChEBI" id="CHEBI:57535"/>
        <dbReference type="ChEBI" id="CHEBI:456216"/>
        <dbReference type="EC" id="2.7.2.4"/>
    </reaction>
</comment>
<dbReference type="SUPFAM" id="SSF55021">
    <property type="entry name" value="ACT-like"/>
    <property type="match status" value="1"/>
</dbReference>
<evidence type="ECO:0000256" key="6">
    <source>
        <dbReference type="ARBA" id="ARBA00013059"/>
    </source>
</evidence>
<dbReference type="PANTHER" id="PTHR21499">
    <property type="entry name" value="ASPARTATE KINASE"/>
    <property type="match status" value="1"/>
</dbReference>
<dbReference type="NCBIfam" id="TIGR00657">
    <property type="entry name" value="asp_kinases"/>
    <property type="match status" value="1"/>
</dbReference>
<evidence type="ECO:0000256" key="9">
    <source>
        <dbReference type="ARBA" id="ARBA00022679"/>
    </source>
</evidence>
<dbReference type="Proteomes" id="UP001499993">
    <property type="component" value="Unassembled WGS sequence"/>
</dbReference>
<comment type="function">
    <text evidence="1">Catalyzes the phosphorylation of the beta-carboxyl group of aspartic acid with ATP to yield 4-phospho-L-aspartate, which is involved in the branched biosynthetic pathway leading to the biosynthesis of amino acids lysine, threonine, isoleucine and methionine.</text>
</comment>
<dbReference type="Pfam" id="PF22468">
    <property type="entry name" value="ACT_9"/>
    <property type="match status" value="1"/>
</dbReference>
<dbReference type="InterPro" id="IPR054352">
    <property type="entry name" value="ACT_Aspartokinase"/>
</dbReference>
<dbReference type="EMBL" id="BAABIK010000019">
    <property type="protein sequence ID" value="GAA4947710.1"/>
    <property type="molecule type" value="Genomic_DNA"/>
</dbReference>
<evidence type="ECO:0000256" key="16">
    <source>
        <dbReference type="RuleBase" id="RU003448"/>
    </source>
</evidence>
<proteinExistence type="inferred from homology"/>
<dbReference type="InterPro" id="IPR001341">
    <property type="entry name" value="Asp_kinase"/>
</dbReference>
<dbReference type="SUPFAM" id="SSF53633">
    <property type="entry name" value="Carbamate kinase-like"/>
    <property type="match status" value="1"/>
</dbReference>
<evidence type="ECO:0000256" key="10">
    <source>
        <dbReference type="ARBA" id="ARBA00022741"/>
    </source>
</evidence>
<name>A0ABP9GLX6_9ACTN</name>
<evidence type="ECO:0000256" key="15">
    <source>
        <dbReference type="ARBA" id="ARBA00047872"/>
    </source>
</evidence>
<dbReference type="EC" id="2.7.2.4" evidence="6 16"/>
<dbReference type="NCBIfam" id="NF005155">
    <property type="entry name" value="PRK06635.1-4"/>
    <property type="match status" value="1"/>
</dbReference>
<reference evidence="21" key="1">
    <citation type="journal article" date="2019" name="Int. J. Syst. Evol. Microbiol.">
        <title>The Global Catalogue of Microorganisms (GCM) 10K type strain sequencing project: providing services to taxonomists for standard genome sequencing and annotation.</title>
        <authorList>
            <consortium name="The Broad Institute Genomics Platform"/>
            <consortium name="The Broad Institute Genome Sequencing Center for Infectious Disease"/>
            <person name="Wu L."/>
            <person name="Ma J."/>
        </authorList>
    </citation>
    <scope>NUCLEOTIDE SEQUENCE [LARGE SCALE GENOMIC DNA]</scope>
    <source>
        <strain evidence="21">JCM 18123</strain>
    </source>
</reference>
<comment type="similarity">
    <text evidence="5 16">Belongs to the aspartokinase family.</text>
</comment>
<keyword evidence="13" id="KW-0220">Diaminopimelate biosynthesis</keyword>
<dbReference type="PROSITE" id="PS00324">
    <property type="entry name" value="ASPARTOKINASE"/>
    <property type="match status" value="1"/>
</dbReference>
<feature type="domain" description="Aspartokinase ACT" evidence="19">
    <location>
        <begin position="351"/>
        <end position="407"/>
    </location>
</feature>
<protein>
    <recommendedName>
        <fullName evidence="7 16">Aspartokinase</fullName>
        <ecNumber evidence="6 16">2.7.2.4</ecNumber>
    </recommendedName>
</protein>
<evidence type="ECO:0000256" key="3">
    <source>
        <dbReference type="ARBA" id="ARBA00004986"/>
    </source>
</evidence>
<dbReference type="InterPro" id="IPR045865">
    <property type="entry name" value="ACT-like_dom_sf"/>
</dbReference>
<feature type="domain" description="Aspartate/glutamate/uridylate kinase" evidence="18">
    <location>
        <begin position="15"/>
        <end position="240"/>
    </location>
</feature>
<dbReference type="InterPro" id="IPR005260">
    <property type="entry name" value="Asp_kin_monofn"/>
</dbReference>
<comment type="pathway">
    <text evidence="2 17">Amino-acid biosynthesis; L-lysine biosynthesis via DAP pathway; (S)-tetrahydrodipicolinate from L-aspartate: step 1/4.</text>
</comment>
<dbReference type="GO" id="GO:0016301">
    <property type="term" value="F:kinase activity"/>
    <property type="evidence" value="ECO:0007669"/>
    <property type="project" value="UniProtKB-KW"/>
</dbReference>
<dbReference type="Gene3D" id="3.40.1160.10">
    <property type="entry name" value="Acetylglutamate kinase-like"/>
    <property type="match status" value="1"/>
</dbReference>
<keyword evidence="9 16" id="KW-0808">Transferase</keyword>
<dbReference type="InterPro" id="IPR001048">
    <property type="entry name" value="Asp/Glu/Uridylate_kinase"/>
</dbReference>
<accession>A0ABP9GLX6</accession>
<comment type="pathway">
    <text evidence="4 17">Amino-acid biosynthesis; L-threonine biosynthesis; L-threonine from L-aspartate: step 1/5.</text>
</comment>
<evidence type="ECO:0000313" key="20">
    <source>
        <dbReference type="EMBL" id="GAA4947710.1"/>
    </source>
</evidence>
<evidence type="ECO:0000256" key="14">
    <source>
        <dbReference type="ARBA" id="ARBA00023154"/>
    </source>
</evidence>
<keyword evidence="14" id="KW-0457">Lysine biosynthesis</keyword>
<dbReference type="RefSeq" id="WP_345557402.1">
    <property type="nucleotide sequence ID" value="NZ_BAABIK010000019.1"/>
</dbReference>
<evidence type="ECO:0000256" key="1">
    <source>
        <dbReference type="ARBA" id="ARBA00002843"/>
    </source>
</evidence>
<evidence type="ECO:0000256" key="12">
    <source>
        <dbReference type="ARBA" id="ARBA00022840"/>
    </source>
</evidence>
<evidence type="ECO:0000256" key="17">
    <source>
        <dbReference type="RuleBase" id="RU004249"/>
    </source>
</evidence>
<dbReference type="PIRSF" id="PIRSF000726">
    <property type="entry name" value="Asp_kin"/>
    <property type="match status" value="1"/>
</dbReference>
<evidence type="ECO:0000313" key="21">
    <source>
        <dbReference type="Proteomes" id="UP001499993"/>
    </source>
</evidence>